<dbReference type="Proteomes" id="UP000694428">
    <property type="component" value="Unplaced"/>
</dbReference>
<proteinExistence type="predicted"/>
<organism evidence="1 2">
    <name type="scientific">Pavo cristatus</name>
    <name type="common">Indian peafowl</name>
    <name type="synonym">Blue peafowl</name>
    <dbReference type="NCBI Taxonomy" id="9049"/>
    <lineage>
        <taxon>Eukaryota</taxon>
        <taxon>Metazoa</taxon>
        <taxon>Chordata</taxon>
        <taxon>Craniata</taxon>
        <taxon>Vertebrata</taxon>
        <taxon>Euteleostomi</taxon>
        <taxon>Archelosauria</taxon>
        <taxon>Archosauria</taxon>
        <taxon>Dinosauria</taxon>
        <taxon>Saurischia</taxon>
        <taxon>Theropoda</taxon>
        <taxon>Coelurosauria</taxon>
        <taxon>Aves</taxon>
        <taxon>Neognathae</taxon>
        <taxon>Galloanserae</taxon>
        <taxon>Galliformes</taxon>
        <taxon>Phasianidae</taxon>
        <taxon>Phasianinae</taxon>
        <taxon>Pavo</taxon>
    </lineage>
</organism>
<evidence type="ECO:0000313" key="2">
    <source>
        <dbReference type="Proteomes" id="UP000694428"/>
    </source>
</evidence>
<reference evidence="1" key="2">
    <citation type="submission" date="2025-09" db="UniProtKB">
        <authorList>
            <consortium name="Ensembl"/>
        </authorList>
    </citation>
    <scope>IDENTIFICATION</scope>
</reference>
<dbReference type="Ensembl" id="ENSPSTT00000013814.1">
    <property type="protein sequence ID" value="ENSPSTP00000013177.1"/>
    <property type="gene ID" value="ENSPSTG00000009321.1"/>
</dbReference>
<name>A0A8C9FAV3_PAVCR</name>
<reference evidence="1" key="1">
    <citation type="submission" date="2025-08" db="UniProtKB">
        <authorList>
            <consortium name="Ensembl"/>
        </authorList>
    </citation>
    <scope>IDENTIFICATION</scope>
</reference>
<evidence type="ECO:0000313" key="1">
    <source>
        <dbReference type="Ensembl" id="ENSPSTP00000013177.1"/>
    </source>
</evidence>
<protein>
    <submittedName>
        <fullName evidence="1">Uncharacterized protein</fullName>
    </submittedName>
</protein>
<accession>A0A8C9FAV3</accession>
<keyword evidence="2" id="KW-1185">Reference proteome</keyword>
<sequence length="102" mass="10853">MNTLASLGILECANLTSLCLQPIVVLLAFPALFCCCSKTSAMPVAMLVLSKLELQMAQPSEVQHSTALRDTDAAARFTSVAPAGWSVRAVVPEEVWQLGCCL</sequence>
<dbReference type="AlphaFoldDB" id="A0A8C9FAV3"/>